<protein>
    <recommendedName>
        <fullName evidence="2">UPF0102 protein C4N18_03040</fullName>
    </recommendedName>
</protein>
<dbReference type="CDD" id="cd20736">
    <property type="entry name" value="PoNe_Nuclease"/>
    <property type="match status" value="1"/>
</dbReference>
<gene>
    <name evidence="3" type="ORF">C4N18_03040</name>
</gene>
<evidence type="ECO:0000313" key="3">
    <source>
        <dbReference type="EMBL" id="AVQ30256.1"/>
    </source>
</evidence>
<sequence>MNKRKKGSLYENRAAEFLERNSYEILEKNYYGRHGEIDLIALKDGQIVFIEVKYRETSEYGYGVESVDRKKAIKIYRTAEEYLIKNHMEDYDIRFDCISYLKDEQEWLKNILWGDEIGF</sequence>
<organism evidence="3 4">
    <name type="scientific">Fusobacterium varium ATCC 27725</name>
    <dbReference type="NCBI Taxonomy" id="469618"/>
    <lineage>
        <taxon>Bacteria</taxon>
        <taxon>Fusobacteriati</taxon>
        <taxon>Fusobacteriota</taxon>
        <taxon>Fusobacteriia</taxon>
        <taxon>Fusobacteriales</taxon>
        <taxon>Fusobacteriaceae</taxon>
        <taxon>Fusobacterium</taxon>
    </lineage>
</organism>
<dbReference type="EMBL" id="CP028103">
    <property type="protein sequence ID" value="AVQ30256.1"/>
    <property type="molecule type" value="Genomic_DNA"/>
</dbReference>
<dbReference type="PANTHER" id="PTHR34039:SF1">
    <property type="entry name" value="UPF0102 PROTEIN YRAN"/>
    <property type="match status" value="1"/>
</dbReference>
<dbReference type="Proteomes" id="UP000241238">
    <property type="component" value="Chromosome"/>
</dbReference>
<evidence type="ECO:0000313" key="4">
    <source>
        <dbReference type="Proteomes" id="UP000241238"/>
    </source>
</evidence>
<dbReference type="RefSeq" id="WP_005949090.1">
    <property type="nucleotide sequence ID" value="NZ_CP028103.1"/>
</dbReference>
<dbReference type="NCBIfam" id="TIGR00252">
    <property type="entry name" value="YraN family protein"/>
    <property type="match status" value="1"/>
</dbReference>
<name>A0ABM6U226_FUSVA</name>
<dbReference type="GeneID" id="77466953"/>
<evidence type="ECO:0000256" key="1">
    <source>
        <dbReference type="ARBA" id="ARBA00006738"/>
    </source>
</evidence>
<evidence type="ECO:0000256" key="2">
    <source>
        <dbReference type="HAMAP-Rule" id="MF_00048"/>
    </source>
</evidence>
<dbReference type="SUPFAM" id="SSF52980">
    <property type="entry name" value="Restriction endonuclease-like"/>
    <property type="match status" value="1"/>
</dbReference>
<dbReference type="InterPro" id="IPR011335">
    <property type="entry name" value="Restrct_endonuc-II-like"/>
</dbReference>
<dbReference type="Pfam" id="PF02021">
    <property type="entry name" value="UPF0102"/>
    <property type="match status" value="1"/>
</dbReference>
<keyword evidence="4" id="KW-1185">Reference proteome</keyword>
<accession>A0ABM6U226</accession>
<dbReference type="NCBIfam" id="NF009150">
    <property type="entry name" value="PRK12497.1-3"/>
    <property type="match status" value="1"/>
</dbReference>
<dbReference type="PANTHER" id="PTHR34039">
    <property type="entry name" value="UPF0102 PROTEIN YRAN"/>
    <property type="match status" value="1"/>
</dbReference>
<dbReference type="InterPro" id="IPR011856">
    <property type="entry name" value="tRNA_endonuc-like_dom_sf"/>
</dbReference>
<dbReference type="InterPro" id="IPR003509">
    <property type="entry name" value="UPF0102_YraN-like"/>
</dbReference>
<reference evidence="4" key="1">
    <citation type="journal article" date="2018" name="MSphere">
        <title>Fusobacterium Genomics Using MinION and Illumina Sequencing Enables Genome Completion and Correction.</title>
        <authorList>
            <person name="Todd S.M."/>
            <person name="Settlage R.E."/>
            <person name="Lahmers K.K."/>
            <person name="Slade D.J."/>
        </authorList>
    </citation>
    <scope>NUCLEOTIDE SEQUENCE [LARGE SCALE GENOMIC DNA]</scope>
    <source>
        <strain evidence="4">ATCC 27725</strain>
    </source>
</reference>
<dbReference type="Gene3D" id="3.40.1350.10">
    <property type="match status" value="1"/>
</dbReference>
<dbReference type="HAMAP" id="MF_00048">
    <property type="entry name" value="UPF0102"/>
    <property type="match status" value="1"/>
</dbReference>
<proteinExistence type="inferred from homology"/>
<comment type="similarity">
    <text evidence="1 2">Belongs to the UPF0102 family.</text>
</comment>